<organism evidence="1 2">
    <name type="scientific">Gilvimarinus algae</name>
    <dbReference type="NCBI Taxonomy" id="3058037"/>
    <lineage>
        <taxon>Bacteria</taxon>
        <taxon>Pseudomonadati</taxon>
        <taxon>Pseudomonadota</taxon>
        <taxon>Gammaproteobacteria</taxon>
        <taxon>Cellvibrionales</taxon>
        <taxon>Cellvibrionaceae</taxon>
        <taxon>Gilvimarinus</taxon>
    </lineage>
</organism>
<dbReference type="EMBL" id="JAULRT010000052">
    <property type="protein sequence ID" value="MDO3382390.1"/>
    <property type="molecule type" value="Genomic_DNA"/>
</dbReference>
<gene>
    <name evidence="1" type="ORF">QWI16_09400</name>
</gene>
<dbReference type="Proteomes" id="UP001168380">
    <property type="component" value="Unassembled WGS sequence"/>
</dbReference>
<reference evidence="1" key="1">
    <citation type="submission" date="2023-07" db="EMBL/GenBank/DDBJ databases">
        <title>Gilvimarinus algae sp. nov., isolated from the surface of Kelp.</title>
        <authorList>
            <person name="Sun Y.Y."/>
            <person name="Gong Y."/>
            <person name="Du Z.J."/>
        </authorList>
    </citation>
    <scope>NUCLEOTIDE SEQUENCE</scope>
    <source>
        <strain evidence="1">SDUM040014</strain>
    </source>
</reference>
<keyword evidence="2" id="KW-1185">Reference proteome</keyword>
<dbReference type="RefSeq" id="WP_302712630.1">
    <property type="nucleotide sequence ID" value="NZ_JAULRT010000052.1"/>
</dbReference>
<proteinExistence type="predicted"/>
<sequence>MIARQVQHPQTLAHLGVVETQTLMPQQQKTKPPLLKSANLYIRTCVKYPLRAYFHSYEEYIHGLWLESDPHVIAFIPQPYTLYCDHRLYIPDCHVLTDRGIRVVEIKPLGKPMWPSPQLLETFFAEERMAFELLSNDAVMVHETTALRWRRLVQVLASSNARYLDTSVEEAQLVAELTASRTAVLGDILSPLKRPAHSRTEIALYRLIHRHAIHVDLDVRALSYDSQVWI</sequence>
<evidence type="ECO:0008006" key="3">
    <source>
        <dbReference type="Google" id="ProtNLM"/>
    </source>
</evidence>
<name>A0ABT8TFH7_9GAMM</name>
<evidence type="ECO:0000313" key="1">
    <source>
        <dbReference type="EMBL" id="MDO3382390.1"/>
    </source>
</evidence>
<accession>A0ABT8TFH7</accession>
<comment type="caution">
    <text evidence="1">The sequence shown here is derived from an EMBL/GenBank/DDBJ whole genome shotgun (WGS) entry which is preliminary data.</text>
</comment>
<protein>
    <recommendedName>
        <fullName evidence="3">TnsA endonuclease N-terminal domain-containing protein</fullName>
    </recommendedName>
</protein>
<evidence type="ECO:0000313" key="2">
    <source>
        <dbReference type="Proteomes" id="UP001168380"/>
    </source>
</evidence>